<reference evidence="2 3" key="1">
    <citation type="submission" date="2018-09" db="EMBL/GenBank/DDBJ databases">
        <title>Bacillus saliacetes sp. nov., isolated from Thai shrimp paste (Ka-pi).</title>
        <authorList>
            <person name="Daroonpunt R."/>
            <person name="Tanasupawat S."/>
            <person name="Yiamsombut S."/>
        </authorList>
    </citation>
    <scope>NUCLEOTIDE SEQUENCE [LARGE SCALE GENOMIC DNA]</scope>
    <source>
        <strain evidence="2 3">SKP7-4</strain>
    </source>
</reference>
<sequence>MKERLESEELRVYKSLDPRKKLTPKEKYYFAGLEKGFIGEKLFDQWLEPVLENRILLPDMQFMPSTTFVQIDTLLLTSKQLYLFEVKYYEGDHVIEGDNLLRMDGTDAKNPLLQLKRNEPVLRRILDNVGCSLPIQPIAVFVNPRFHLYNAPVGLPIIYPAQLERFIAKLNQTPSFLKRTHTDLAEKLIFSTVADNPYVRLPDYRYSELRKGIVCPGCGRFYNGYSRAVLVCSFCGGNETAHSAVLRTIEEFKLLFPDVRITVSQIHDWCKIVKGKKTVRKILEEEYLLKNQGRSSFYIEK</sequence>
<evidence type="ECO:0000313" key="3">
    <source>
        <dbReference type="Proteomes" id="UP000265801"/>
    </source>
</evidence>
<protein>
    <submittedName>
        <fullName evidence="2">NERD domain-containing protein</fullName>
    </submittedName>
</protein>
<evidence type="ECO:0000259" key="1">
    <source>
        <dbReference type="PROSITE" id="PS50965"/>
    </source>
</evidence>
<dbReference type="OrthoDB" id="2164794at2"/>
<name>A0A3A1QUX6_9BACI</name>
<dbReference type="InterPro" id="IPR011528">
    <property type="entry name" value="NERD"/>
</dbReference>
<dbReference type="AlphaFoldDB" id="A0A3A1QUX6"/>
<dbReference type="RefSeq" id="WP_119548812.1">
    <property type="nucleotide sequence ID" value="NZ_QXIR01000031.1"/>
</dbReference>
<dbReference type="PROSITE" id="PS50965">
    <property type="entry name" value="NERD"/>
    <property type="match status" value="1"/>
</dbReference>
<dbReference type="Proteomes" id="UP000265801">
    <property type="component" value="Unassembled WGS sequence"/>
</dbReference>
<dbReference type="EMBL" id="QXIR01000031">
    <property type="protein sequence ID" value="RIW29619.1"/>
    <property type="molecule type" value="Genomic_DNA"/>
</dbReference>
<proteinExistence type="predicted"/>
<gene>
    <name evidence="2" type="ORF">D3H55_18610</name>
</gene>
<keyword evidence="3" id="KW-1185">Reference proteome</keyword>
<dbReference type="Pfam" id="PF08378">
    <property type="entry name" value="NERD"/>
    <property type="match status" value="1"/>
</dbReference>
<comment type="caution">
    <text evidence="2">The sequence shown here is derived from an EMBL/GenBank/DDBJ whole genome shotgun (WGS) entry which is preliminary data.</text>
</comment>
<evidence type="ECO:0000313" key="2">
    <source>
        <dbReference type="EMBL" id="RIW29619.1"/>
    </source>
</evidence>
<feature type="domain" description="NERD" evidence="1">
    <location>
        <begin position="35"/>
        <end position="145"/>
    </location>
</feature>
<organism evidence="2 3">
    <name type="scientific">Bacillus salacetis</name>
    <dbReference type="NCBI Taxonomy" id="2315464"/>
    <lineage>
        <taxon>Bacteria</taxon>
        <taxon>Bacillati</taxon>
        <taxon>Bacillota</taxon>
        <taxon>Bacilli</taxon>
        <taxon>Bacillales</taxon>
        <taxon>Bacillaceae</taxon>
        <taxon>Bacillus</taxon>
    </lineage>
</organism>
<accession>A0A3A1QUX6</accession>